<evidence type="ECO:0000259" key="2">
    <source>
        <dbReference type="Pfam" id="PF07786"/>
    </source>
</evidence>
<dbReference type="AlphaFoldDB" id="A0A1P8EIQ1"/>
<feature type="transmembrane region" description="Helical" evidence="1">
    <location>
        <begin position="143"/>
        <end position="167"/>
    </location>
</feature>
<feature type="transmembrane region" description="Helical" evidence="1">
    <location>
        <begin position="195"/>
        <end position="212"/>
    </location>
</feature>
<dbReference type="Pfam" id="PF07786">
    <property type="entry name" value="HGSNAT_cat"/>
    <property type="match status" value="1"/>
</dbReference>
<sequence length="381" mass="43746">MSHIKTFSRLQSIDALRGLVIVIMLLDHVRETFYLNKQVTDPMNILETEPALFGSRALAHICAPVFVLLTGLSAYLYQMKNTVASTRSFLLKRGLFLIVLELTLVNFAWTAKFPPDVIYLQVIWAIGISMVVLALCVGLPRKVLLATGLLIIFGHNLLDTMTFRGILGLEQLWYVLHERSWIEFDAIKIRTSYPVLPWFGVIFVGYALGYFFEQHFSPAQRQRYLLGLGLGSITLFVLLRLINVYGDQPWVDYDSSLMTFMSFMNLTKYPPSLFFILFNAGIGLMILAIFERLNHWKGLKPLVVLGSVPMFFYLIHLYVLKLFYVVCVSIFGYTDGNYFAVDSMRSVWGITALLTVMLYPVVAWFSAFKHQNKQITWLKYF</sequence>
<organism evidence="3 4">
    <name type="scientific">Acinetobacter soli</name>
    <dbReference type="NCBI Taxonomy" id="487316"/>
    <lineage>
        <taxon>Bacteria</taxon>
        <taxon>Pseudomonadati</taxon>
        <taxon>Pseudomonadota</taxon>
        <taxon>Gammaproteobacteria</taxon>
        <taxon>Moraxellales</taxon>
        <taxon>Moraxellaceae</taxon>
        <taxon>Acinetobacter</taxon>
    </lineage>
</organism>
<feature type="transmembrane region" description="Helical" evidence="1">
    <location>
        <begin position="311"/>
        <end position="334"/>
    </location>
</feature>
<feature type="transmembrane region" description="Helical" evidence="1">
    <location>
        <begin position="269"/>
        <end position="290"/>
    </location>
</feature>
<evidence type="ECO:0000313" key="3">
    <source>
        <dbReference type="EMBL" id="APV36074.1"/>
    </source>
</evidence>
<evidence type="ECO:0000256" key="1">
    <source>
        <dbReference type="SAM" id="Phobius"/>
    </source>
</evidence>
<name>A0A1P8EIQ1_9GAMM</name>
<dbReference type="Proteomes" id="UP000185674">
    <property type="component" value="Chromosome"/>
</dbReference>
<dbReference type="eggNOG" id="COG3503">
    <property type="taxonomic scope" value="Bacteria"/>
</dbReference>
<feature type="transmembrane region" description="Helical" evidence="1">
    <location>
        <begin position="89"/>
        <end position="111"/>
    </location>
</feature>
<keyword evidence="1" id="KW-0472">Membrane</keyword>
<keyword evidence="1" id="KW-1133">Transmembrane helix</keyword>
<feature type="transmembrane region" description="Helical" evidence="1">
    <location>
        <begin position="346"/>
        <end position="368"/>
    </location>
</feature>
<accession>A0A1P8EIQ1</accession>
<reference evidence="3 4" key="1">
    <citation type="submission" date="2016-08" db="EMBL/GenBank/DDBJ databases">
        <title>Complete genome sequence of Acinetobacter baylyi strain GFJ2.</title>
        <authorList>
            <person name="Tabata M."/>
            <person name="Kuboki S."/>
            <person name="Gibu N."/>
            <person name="Kinouchi Y."/>
            <person name="Vangnai A."/>
            <person name="Kasai D."/>
            <person name="Fukuda M."/>
        </authorList>
    </citation>
    <scope>NUCLEOTIDE SEQUENCE [LARGE SCALE GENOMIC DNA]</scope>
    <source>
        <strain evidence="3 4">GFJ2</strain>
    </source>
</reference>
<gene>
    <name evidence="3" type="ORF">BEN76_08615</name>
</gene>
<dbReference type="EMBL" id="CP016896">
    <property type="protein sequence ID" value="APV36074.1"/>
    <property type="molecule type" value="Genomic_DNA"/>
</dbReference>
<feature type="transmembrane region" description="Helical" evidence="1">
    <location>
        <begin position="57"/>
        <end position="77"/>
    </location>
</feature>
<dbReference type="InterPro" id="IPR012429">
    <property type="entry name" value="HGSNAT_cat"/>
</dbReference>
<keyword evidence="1" id="KW-0812">Transmembrane</keyword>
<proteinExistence type="predicted"/>
<protein>
    <recommendedName>
        <fullName evidence="2">Heparan-alpha-glucosaminide N-acetyltransferase catalytic domain-containing protein</fullName>
    </recommendedName>
</protein>
<dbReference type="STRING" id="487316.BEN76_08615"/>
<dbReference type="KEGG" id="asol:BEN76_08615"/>
<dbReference type="PANTHER" id="PTHR40407">
    <property type="entry name" value="MEMBRANE PROTEIN-LIKE PROTEIN"/>
    <property type="match status" value="1"/>
</dbReference>
<feature type="transmembrane region" description="Helical" evidence="1">
    <location>
        <begin position="224"/>
        <end position="242"/>
    </location>
</feature>
<feature type="domain" description="Heparan-alpha-glucosaminide N-acetyltransferase catalytic" evidence="2">
    <location>
        <begin position="9"/>
        <end position="217"/>
    </location>
</feature>
<evidence type="ECO:0000313" key="4">
    <source>
        <dbReference type="Proteomes" id="UP000185674"/>
    </source>
</evidence>
<dbReference type="PANTHER" id="PTHR40407:SF1">
    <property type="entry name" value="HEPARAN-ALPHA-GLUCOSAMINIDE N-ACETYLTRANSFERASE CATALYTIC DOMAIN-CONTAINING PROTEIN"/>
    <property type="match status" value="1"/>
</dbReference>
<dbReference type="RefSeq" id="WP_076032840.1">
    <property type="nucleotide sequence ID" value="NZ_BKXY01000014.1"/>
</dbReference>
<feature type="transmembrane region" description="Helical" evidence="1">
    <location>
        <begin position="117"/>
        <end position="136"/>
    </location>
</feature>